<sequence>MYQFIGLKGAAMNKLGPRKFHQTQYSVGENSQHFLIHQQDDLFIAHEHLFQNATPTRFYHHSADTFVFVIKGELYLSQIPEEYSHRNDEDNQTILKAHQGIWLAAQSMNKVTLLSPAVELCIVRLNPNHAIDSSDDFKKVSSGNVASLVGRNRIQVWPLWQGKTGQISLELYPPHYKETLYYEKSSTQYILPLKGHALITKDKKTAEVCPTSGKVIPQKEPRAMINPTNESIVLFSIITSKPNNGRVLLLKRASH</sequence>
<dbReference type="AlphaFoldDB" id="A0A3M8Q4E0"/>
<dbReference type="EMBL" id="RIZG01000004">
    <property type="protein sequence ID" value="RNF50999.1"/>
    <property type="molecule type" value="Genomic_DNA"/>
</dbReference>
<protein>
    <recommendedName>
        <fullName evidence="3">Cupin domain-containing protein</fullName>
    </recommendedName>
</protein>
<dbReference type="SUPFAM" id="SSF51182">
    <property type="entry name" value="RmlC-like cupins"/>
    <property type="match status" value="1"/>
</dbReference>
<dbReference type="InterPro" id="IPR011051">
    <property type="entry name" value="RmlC_Cupin_sf"/>
</dbReference>
<gene>
    <name evidence="1" type="ORF">EBI00_08530</name>
</gene>
<evidence type="ECO:0008006" key="3">
    <source>
        <dbReference type="Google" id="ProtNLM"/>
    </source>
</evidence>
<organism evidence="1 2">
    <name type="scientific">Marinomonas hwangdonensis</name>
    <dbReference type="NCBI Taxonomy" id="1053647"/>
    <lineage>
        <taxon>Bacteria</taxon>
        <taxon>Pseudomonadati</taxon>
        <taxon>Pseudomonadota</taxon>
        <taxon>Gammaproteobacteria</taxon>
        <taxon>Oceanospirillales</taxon>
        <taxon>Oceanospirillaceae</taxon>
        <taxon>Marinomonas</taxon>
    </lineage>
</organism>
<dbReference type="OrthoDB" id="6102283at2"/>
<comment type="caution">
    <text evidence="1">The sequence shown here is derived from an EMBL/GenBank/DDBJ whole genome shotgun (WGS) entry which is preliminary data.</text>
</comment>
<dbReference type="RefSeq" id="WP_123095512.1">
    <property type="nucleotide sequence ID" value="NZ_RIZG01000004.1"/>
</dbReference>
<accession>A0A3M8Q4E0</accession>
<evidence type="ECO:0000313" key="2">
    <source>
        <dbReference type="Proteomes" id="UP000280507"/>
    </source>
</evidence>
<dbReference type="InterPro" id="IPR014710">
    <property type="entry name" value="RmlC-like_jellyroll"/>
</dbReference>
<dbReference type="Gene3D" id="2.60.120.10">
    <property type="entry name" value="Jelly Rolls"/>
    <property type="match status" value="1"/>
</dbReference>
<dbReference type="Proteomes" id="UP000280507">
    <property type="component" value="Unassembled WGS sequence"/>
</dbReference>
<keyword evidence="2" id="KW-1185">Reference proteome</keyword>
<reference evidence="1 2" key="1">
    <citation type="journal article" date="2012" name="Int. J. Syst. Evol. Microbiol.">
        <title>Marinomonas hwangdonensis sp. nov., isolated from seawater.</title>
        <authorList>
            <person name="Jung Y.T."/>
            <person name="Oh T.K."/>
            <person name="Yoon J.H."/>
        </authorList>
    </citation>
    <scope>NUCLEOTIDE SEQUENCE [LARGE SCALE GENOMIC DNA]</scope>
    <source>
        <strain evidence="1 2">HDW-15</strain>
    </source>
</reference>
<evidence type="ECO:0000313" key="1">
    <source>
        <dbReference type="EMBL" id="RNF50999.1"/>
    </source>
</evidence>
<proteinExistence type="predicted"/>
<name>A0A3M8Q4E0_9GAMM</name>